<evidence type="ECO:0000256" key="4">
    <source>
        <dbReference type="SAM" id="MobiDB-lite"/>
    </source>
</evidence>
<evidence type="ECO:0000256" key="3">
    <source>
        <dbReference type="SAM" id="Coils"/>
    </source>
</evidence>
<dbReference type="RefSeq" id="WP_369059260.1">
    <property type="nucleotide sequence ID" value="NZ_CP158375.1"/>
</dbReference>
<reference evidence="5" key="1">
    <citation type="submission" date="2024-06" db="EMBL/GenBank/DDBJ databases">
        <title>Caulobacter inopinatus, sp. nov.</title>
        <authorList>
            <person name="Donachie S.P."/>
        </authorList>
    </citation>
    <scope>NUCLEOTIDE SEQUENCE</scope>
    <source>
        <strain evidence="5">73W</strain>
    </source>
</reference>
<keyword evidence="1" id="KW-0808">Transferase</keyword>
<keyword evidence="3" id="KW-0175">Coiled coil</keyword>
<dbReference type="SUPFAM" id="SSF48452">
    <property type="entry name" value="TPR-like"/>
    <property type="match status" value="1"/>
</dbReference>
<dbReference type="InterPro" id="IPR027417">
    <property type="entry name" value="P-loop_NTPase"/>
</dbReference>
<dbReference type="AlphaFoldDB" id="A0AB39KSW2"/>
<dbReference type="Gene3D" id="3.40.50.300">
    <property type="entry name" value="P-loop containing nucleotide triphosphate hydrolases"/>
    <property type="match status" value="1"/>
</dbReference>
<evidence type="ECO:0000313" key="5">
    <source>
        <dbReference type="EMBL" id="XDO96408.1"/>
    </source>
</evidence>
<evidence type="ECO:0000256" key="2">
    <source>
        <dbReference type="PROSITE-ProRule" id="PRU00339"/>
    </source>
</evidence>
<protein>
    <submittedName>
        <fullName evidence="5">Sulfotransferase</fullName>
    </submittedName>
</protein>
<dbReference type="Pfam" id="PF13469">
    <property type="entry name" value="Sulfotransfer_3"/>
    <property type="match status" value="1"/>
</dbReference>
<gene>
    <name evidence="5" type="ORF">ABOZ73_16785</name>
</gene>
<evidence type="ECO:0000256" key="1">
    <source>
        <dbReference type="ARBA" id="ARBA00022679"/>
    </source>
</evidence>
<dbReference type="GO" id="GO:0008476">
    <property type="term" value="F:protein-tyrosine sulfotransferase activity"/>
    <property type="evidence" value="ECO:0007669"/>
    <property type="project" value="InterPro"/>
</dbReference>
<organism evidence="5">
    <name type="scientific">Caulobacter sp. 73W</name>
    <dbReference type="NCBI Taxonomy" id="3161137"/>
    <lineage>
        <taxon>Bacteria</taxon>
        <taxon>Pseudomonadati</taxon>
        <taxon>Pseudomonadota</taxon>
        <taxon>Alphaproteobacteria</taxon>
        <taxon>Caulobacterales</taxon>
        <taxon>Caulobacteraceae</taxon>
        <taxon>Caulobacter</taxon>
    </lineage>
</organism>
<dbReference type="Gene3D" id="1.25.40.10">
    <property type="entry name" value="Tetratricopeptide repeat domain"/>
    <property type="match status" value="1"/>
</dbReference>
<dbReference type="PANTHER" id="PTHR12788:SF10">
    <property type="entry name" value="PROTEIN-TYROSINE SULFOTRANSFERASE"/>
    <property type="match status" value="1"/>
</dbReference>
<proteinExistence type="predicted"/>
<dbReference type="EMBL" id="CP158375">
    <property type="protein sequence ID" value="XDO96408.1"/>
    <property type="molecule type" value="Genomic_DNA"/>
</dbReference>
<keyword evidence="2" id="KW-0802">TPR repeat</keyword>
<feature type="repeat" description="TPR" evidence="2">
    <location>
        <begin position="141"/>
        <end position="174"/>
    </location>
</feature>
<dbReference type="Pfam" id="PF14559">
    <property type="entry name" value="TPR_19"/>
    <property type="match status" value="2"/>
</dbReference>
<dbReference type="SMART" id="SM00028">
    <property type="entry name" value="TPR"/>
    <property type="match status" value="4"/>
</dbReference>
<dbReference type="InterPro" id="IPR026634">
    <property type="entry name" value="TPST-like"/>
</dbReference>
<accession>A0AB39KSW2</accession>
<dbReference type="PANTHER" id="PTHR12788">
    <property type="entry name" value="PROTEIN-TYROSINE SULFOTRANSFERASE 2"/>
    <property type="match status" value="1"/>
</dbReference>
<dbReference type="PROSITE" id="PS50005">
    <property type="entry name" value="TPR"/>
    <property type="match status" value="1"/>
</dbReference>
<dbReference type="SUPFAM" id="SSF52540">
    <property type="entry name" value="P-loop containing nucleoside triphosphate hydrolases"/>
    <property type="match status" value="1"/>
</dbReference>
<dbReference type="InterPro" id="IPR019734">
    <property type="entry name" value="TPR_rpt"/>
</dbReference>
<sequence length="567" mass="61964">MSTAANPLVQQGREAIGRGDLAGAERAAETRLMNDPRDVDALEIRRLVQEGRGEIDAAAATLRQIIAIAPDADWAHDDLVTLLIKHGRMAEAEASVRDALRADPENPDAHNLFAVLLAARNDLPAAEHHTRRALEIAGPHPGVLANLAANLLQQGRVDEAEPLFAQAHQLDPENVAILADWSRVHEVRGDLDKAQALLDRAQAAAQRTGEDVSLRRAVYLARQNKPEEALALLDAAPKPLAGGALLERARLLDRLGRARDAWSGFVEAKAALAAEIGAAYDHAAVASEFAALKSVFTRANLARLPKSSRRTDQPQPIFILGFPRSGTTMIEQMLSSHPKVAAGGELPFVSEMPGFLERLLPGGDVFPARLLDAATADNQHVADMLRDYYLARAARYGVIRPGAAFFTDKMPLNDVYLPLIRMAFPQAPVIRMVRHPLDVTVSMMANNLTHGFNCGFRVDTIAAHFQAMAGLTAHYERELDDVGVVLRYEDFVARQEIETRRLLDHIGLPFDPACMAFHKSRRFAPTPSYAQVTEPLNDRSIGRWKAHFADLAPVGQRLASVIQGLGY</sequence>
<name>A0AB39KSW2_9CAUL</name>
<dbReference type="InterPro" id="IPR011990">
    <property type="entry name" value="TPR-like_helical_dom_sf"/>
</dbReference>
<feature type="region of interest" description="Disordered" evidence="4">
    <location>
        <begin position="1"/>
        <end position="21"/>
    </location>
</feature>
<feature type="coiled-coil region" evidence="3">
    <location>
        <begin position="184"/>
        <end position="211"/>
    </location>
</feature>